<keyword evidence="7" id="KW-0067">ATP-binding</keyword>
<evidence type="ECO:0000256" key="10">
    <source>
        <dbReference type="ARBA" id="ARBA00023235"/>
    </source>
</evidence>
<evidence type="ECO:0000256" key="7">
    <source>
        <dbReference type="ARBA" id="ARBA00022840"/>
    </source>
</evidence>
<sequence>MTQLSVLHGQSVLTDLDVHFARLMCRLAGDSSELALGAALVSNRTTNGHVCLNLAVEAGQRGIDTPPLNHWQTVLRKSSVVGQPGDYCPLILDETGRLYLYRYWEYEQELAAALTERAGQLDDAVDEEQLRSGLNQLFPAASDGEVDWQKLAAAAAVINRFSVISGGPGTGKTNTVIRILALLRQQPGGMDLNIALAAPTGKAAARLQESIHQAKQGLAVDDAVREAIPEQASTLHRLLGANPDSVYFRHNRDNPLPVNVLILDEASMVDIALMAKLMRALPQQAKLVMLGDKDQLASVEAGAILADICGNNPGYSTDFTARLTALSGENLPQQKTPVPPISDSIMLLRRSYRFGEKSGIGQLAAAVNQGRGEQCLALIQDDDYPDISQISDHESIAQQAAMIYRGYLERLKEGAAAGAVFEAFNSFRVLCAIRHGPVGVALLNRDIEACLAGWGLVDVSDIYYAGRPIIITRNDHSLQLYNGDVGILLPDPDSGGLIRACFQGSDEVIRKVAPVRLPEHETVYAMTVHKSQGSEFDRVLLVLPDEDVPVLSRELLYTGITRARSRFEISALSGVMQAAVARQLHRSSGLGDLLWL</sequence>
<evidence type="ECO:0000256" key="5">
    <source>
        <dbReference type="ARBA" id="ARBA00022806"/>
    </source>
</evidence>
<dbReference type="EMBL" id="UOFX01000011">
    <property type="protein sequence ID" value="VAX06299.1"/>
    <property type="molecule type" value="Genomic_DNA"/>
</dbReference>
<keyword evidence="2" id="KW-0547">Nucleotide-binding</keyword>
<dbReference type="Pfam" id="PF13245">
    <property type="entry name" value="AAA_19"/>
    <property type="match status" value="1"/>
</dbReference>
<dbReference type="GO" id="GO:0006302">
    <property type="term" value="P:double-strand break repair"/>
    <property type="evidence" value="ECO:0007669"/>
    <property type="project" value="InterPro"/>
</dbReference>
<dbReference type="SUPFAM" id="SSF52540">
    <property type="entry name" value="P-loop containing nucleoside triphosphate hydrolases"/>
    <property type="match status" value="2"/>
</dbReference>
<organism evidence="13">
    <name type="scientific">hydrothermal vent metagenome</name>
    <dbReference type="NCBI Taxonomy" id="652676"/>
    <lineage>
        <taxon>unclassified sequences</taxon>
        <taxon>metagenomes</taxon>
        <taxon>ecological metagenomes</taxon>
    </lineage>
</organism>
<evidence type="ECO:0000313" key="13">
    <source>
        <dbReference type="EMBL" id="VAX06299.1"/>
    </source>
</evidence>
<keyword evidence="4 13" id="KW-0378">Hydrolase</keyword>
<evidence type="ECO:0000256" key="2">
    <source>
        <dbReference type="ARBA" id="ARBA00022741"/>
    </source>
</evidence>
<protein>
    <submittedName>
        <fullName evidence="13">Exodeoxyribonuclease V alpha chain</fullName>
        <ecNumber evidence="13">3.1.11.5</ecNumber>
    </submittedName>
</protein>
<dbReference type="CDD" id="cd18809">
    <property type="entry name" value="SF1_C_RecD"/>
    <property type="match status" value="1"/>
</dbReference>
<proteinExistence type="inferred from homology"/>
<dbReference type="InterPro" id="IPR050534">
    <property type="entry name" value="Coronavir_polyprotein_1ab"/>
</dbReference>
<dbReference type="InterPro" id="IPR049550">
    <property type="entry name" value="RecD_N"/>
</dbReference>
<evidence type="ECO:0000256" key="1">
    <source>
        <dbReference type="ARBA" id="ARBA00022722"/>
    </source>
</evidence>
<dbReference type="PANTHER" id="PTHR43788">
    <property type="entry name" value="DNA2/NAM7 HELICASE FAMILY MEMBER"/>
    <property type="match status" value="1"/>
</dbReference>
<dbReference type="EC" id="3.1.11.5" evidence="13"/>
<keyword evidence="10" id="KW-0413">Isomerase</keyword>
<keyword evidence="5" id="KW-0347">Helicase</keyword>
<keyword evidence="9" id="KW-0234">DNA repair</keyword>
<reference evidence="13" key="1">
    <citation type="submission" date="2018-06" db="EMBL/GenBank/DDBJ databases">
        <authorList>
            <person name="Zhirakovskaya E."/>
        </authorList>
    </citation>
    <scope>NUCLEOTIDE SEQUENCE</scope>
</reference>
<evidence type="ECO:0000256" key="3">
    <source>
        <dbReference type="ARBA" id="ARBA00022763"/>
    </source>
</evidence>
<dbReference type="AlphaFoldDB" id="A0A3B1AKC8"/>
<evidence type="ECO:0000256" key="8">
    <source>
        <dbReference type="ARBA" id="ARBA00023125"/>
    </source>
</evidence>
<keyword evidence="3" id="KW-0227">DNA damage</keyword>
<dbReference type="InterPro" id="IPR041851">
    <property type="entry name" value="RecD_N_sf"/>
</dbReference>
<dbReference type="InterPro" id="IPR027785">
    <property type="entry name" value="UvrD-like_helicase_C"/>
</dbReference>
<feature type="domain" description="RecBCD enzyme subunit RecD N-terminal" evidence="12">
    <location>
        <begin position="10"/>
        <end position="99"/>
    </location>
</feature>
<gene>
    <name evidence="13" type="ORF">MNBD_GAMMA26-1015</name>
</gene>
<keyword evidence="6" id="KW-0269">Exonuclease</keyword>
<dbReference type="NCBIfam" id="TIGR01447">
    <property type="entry name" value="recD"/>
    <property type="match status" value="1"/>
</dbReference>
<dbReference type="CDD" id="cd17933">
    <property type="entry name" value="DEXSc_RecD-like"/>
    <property type="match status" value="1"/>
</dbReference>
<evidence type="ECO:0000256" key="4">
    <source>
        <dbReference type="ARBA" id="ARBA00022801"/>
    </source>
</evidence>
<keyword evidence="8" id="KW-0238">DNA-binding</keyword>
<dbReference type="GO" id="GO:0017116">
    <property type="term" value="F:single-stranded DNA helicase activity"/>
    <property type="evidence" value="ECO:0007669"/>
    <property type="project" value="TreeGrafter"/>
</dbReference>
<keyword evidence="1" id="KW-0540">Nuclease</keyword>
<feature type="domain" description="UvrD-like helicase C-terminal" evidence="11">
    <location>
        <begin position="523"/>
        <end position="565"/>
    </location>
</feature>
<dbReference type="GO" id="GO:0003677">
    <property type="term" value="F:DNA binding"/>
    <property type="evidence" value="ECO:0007669"/>
    <property type="project" value="UniProtKB-KW"/>
</dbReference>
<dbReference type="Gene3D" id="1.10.10.1020">
    <property type="entry name" value="RecBCD complex, subunit RecD, N-terminal domain"/>
    <property type="match status" value="1"/>
</dbReference>
<accession>A0A3B1AKC8</accession>
<dbReference type="HAMAP" id="MF_01487">
    <property type="entry name" value="RecD"/>
    <property type="match status" value="1"/>
</dbReference>
<dbReference type="GO" id="GO:0008854">
    <property type="term" value="F:exodeoxyribonuclease V activity"/>
    <property type="evidence" value="ECO:0007669"/>
    <property type="project" value="UniProtKB-EC"/>
</dbReference>
<dbReference type="InterPro" id="IPR027417">
    <property type="entry name" value="P-loop_NTPase"/>
</dbReference>
<dbReference type="Gene3D" id="3.40.50.300">
    <property type="entry name" value="P-loop containing nucleotide triphosphate hydrolases"/>
    <property type="match status" value="3"/>
</dbReference>
<dbReference type="GO" id="GO:0005524">
    <property type="term" value="F:ATP binding"/>
    <property type="evidence" value="ECO:0007669"/>
    <property type="project" value="UniProtKB-KW"/>
</dbReference>
<dbReference type="InterPro" id="IPR006344">
    <property type="entry name" value="RecD"/>
</dbReference>
<evidence type="ECO:0000259" key="12">
    <source>
        <dbReference type="Pfam" id="PF21185"/>
    </source>
</evidence>
<dbReference type="GO" id="GO:0006310">
    <property type="term" value="P:DNA recombination"/>
    <property type="evidence" value="ECO:0007669"/>
    <property type="project" value="InterPro"/>
</dbReference>
<name>A0A3B1AKC8_9ZZZZ</name>
<dbReference type="Pfam" id="PF21185">
    <property type="entry name" value="RecD_N"/>
    <property type="match status" value="1"/>
</dbReference>
<evidence type="ECO:0000256" key="6">
    <source>
        <dbReference type="ARBA" id="ARBA00022839"/>
    </source>
</evidence>
<dbReference type="Pfam" id="PF13538">
    <property type="entry name" value="UvrD_C_2"/>
    <property type="match status" value="1"/>
</dbReference>
<evidence type="ECO:0000256" key="9">
    <source>
        <dbReference type="ARBA" id="ARBA00023204"/>
    </source>
</evidence>
<dbReference type="PANTHER" id="PTHR43788:SF6">
    <property type="entry name" value="DNA HELICASE B"/>
    <property type="match status" value="1"/>
</dbReference>
<dbReference type="GO" id="GO:0009338">
    <property type="term" value="C:exodeoxyribonuclease V complex"/>
    <property type="evidence" value="ECO:0007669"/>
    <property type="project" value="InterPro"/>
</dbReference>
<evidence type="ECO:0000259" key="11">
    <source>
        <dbReference type="Pfam" id="PF13538"/>
    </source>
</evidence>